<evidence type="ECO:0000313" key="3">
    <source>
        <dbReference type="Proteomes" id="UP000325333"/>
    </source>
</evidence>
<dbReference type="Proteomes" id="UP000325333">
    <property type="component" value="Unassembled WGS sequence"/>
</dbReference>
<evidence type="ECO:0000256" key="1">
    <source>
        <dbReference type="SAM" id="MobiDB-lite"/>
    </source>
</evidence>
<proteinExistence type="predicted"/>
<reference evidence="2 3" key="1">
    <citation type="submission" date="2019-07" db="EMBL/GenBank/DDBJ databases">
        <title>Genome sequencing of the stress-tolerant strain Azospirillum brasilense Az19.</title>
        <authorList>
            <person name="Maroniche G.A."/>
            <person name="Garcia J.E."/>
            <person name="Pagnussat L."/>
            <person name="Amenta M."/>
            <person name="Creus C.M."/>
        </authorList>
    </citation>
    <scope>NUCLEOTIDE SEQUENCE [LARGE SCALE GENOMIC DNA]</scope>
    <source>
        <strain evidence="2 3">Az19</strain>
    </source>
</reference>
<comment type="caution">
    <text evidence="2">The sequence shown here is derived from an EMBL/GenBank/DDBJ whole genome shotgun (WGS) entry which is preliminary data.</text>
</comment>
<dbReference type="EMBL" id="VEWN01000002">
    <property type="protein sequence ID" value="KAA1057578.1"/>
    <property type="molecule type" value="Genomic_DNA"/>
</dbReference>
<organism evidence="2 3">
    <name type="scientific">Azospirillum argentinense</name>
    <dbReference type="NCBI Taxonomy" id="2970906"/>
    <lineage>
        <taxon>Bacteria</taxon>
        <taxon>Pseudomonadati</taxon>
        <taxon>Pseudomonadota</taxon>
        <taxon>Alphaproteobacteria</taxon>
        <taxon>Rhodospirillales</taxon>
        <taxon>Azospirillaceae</taxon>
        <taxon>Azospirillum</taxon>
    </lineage>
</organism>
<dbReference type="AlphaFoldDB" id="A0A5B0L1T1"/>
<protein>
    <submittedName>
        <fullName evidence="2">Uncharacterized protein</fullName>
    </submittedName>
</protein>
<name>A0A5B0L1T1_9PROT</name>
<gene>
    <name evidence="2" type="ORF">FH063_001746</name>
</gene>
<accession>A0A5B0L1T1</accession>
<evidence type="ECO:0000313" key="2">
    <source>
        <dbReference type="EMBL" id="KAA1057578.1"/>
    </source>
</evidence>
<sequence length="86" mass="9515">MKQGIKGHALNSLPSVTALGRKRPPAKTFHPKLIGPAGPLQPGEGFYADRKPGRRRCGWGATNAWSITVRCVSRPDKQWAYEFPMN</sequence>
<feature type="region of interest" description="Disordered" evidence="1">
    <location>
        <begin position="15"/>
        <end position="43"/>
    </location>
</feature>